<name>A0ACC2Z4H2_9PEZI</name>
<evidence type="ECO:0000313" key="2">
    <source>
        <dbReference type="Proteomes" id="UP001172680"/>
    </source>
</evidence>
<protein>
    <submittedName>
        <fullName evidence="1">Uncharacterized protein</fullName>
    </submittedName>
</protein>
<proteinExistence type="predicted"/>
<organism evidence="1 2">
    <name type="scientific">Coniosporium tulheliwenetii</name>
    <dbReference type="NCBI Taxonomy" id="3383036"/>
    <lineage>
        <taxon>Eukaryota</taxon>
        <taxon>Fungi</taxon>
        <taxon>Dikarya</taxon>
        <taxon>Ascomycota</taxon>
        <taxon>Pezizomycotina</taxon>
        <taxon>Dothideomycetes</taxon>
        <taxon>Dothideomycetes incertae sedis</taxon>
        <taxon>Coniosporium</taxon>
    </lineage>
</organism>
<reference evidence="1" key="1">
    <citation type="submission" date="2022-10" db="EMBL/GenBank/DDBJ databases">
        <title>Culturing micro-colonial fungi from biological soil crusts in the Mojave desert and describing Neophaeococcomyces mojavensis, and introducing the new genera and species Taxawa tesnikishii.</title>
        <authorList>
            <person name="Kurbessoian T."/>
            <person name="Stajich J.E."/>
        </authorList>
    </citation>
    <scope>NUCLEOTIDE SEQUENCE</scope>
    <source>
        <strain evidence="1">JES_115</strain>
    </source>
</reference>
<gene>
    <name evidence="1" type="ORF">H2199_004896</name>
</gene>
<comment type="caution">
    <text evidence="1">The sequence shown here is derived from an EMBL/GenBank/DDBJ whole genome shotgun (WGS) entry which is preliminary data.</text>
</comment>
<dbReference type="Proteomes" id="UP001172680">
    <property type="component" value="Unassembled WGS sequence"/>
</dbReference>
<accession>A0ACC2Z4H2</accession>
<evidence type="ECO:0000313" key="1">
    <source>
        <dbReference type="EMBL" id="KAJ9642515.1"/>
    </source>
</evidence>
<keyword evidence="2" id="KW-1185">Reference proteome</keyword>
<sequence>MGFATGFIGGLTLTTSVLYLSVYIHRQNRLNQSLYLRQSHLILTSLIEPPPPSTPPRAREARPSLVETVKDRWNGEIEGLVRRALSVDWNGVREGMERAVARGWGKLRREVEEIDKARPDVEPSDELDVGLERGGVQDGVRRVEDAVARGWDRVVDGVRESSAVRGRSADDNVGSGRSKEGGGHREERLGRLTNGAKEATELREYEEPRDELDVGLERGGDPGGVREMEDAVKRGWEKVKNNVKHATESGGVPEPRDEFDVGLERGGVQEDPMGQMGEMGDAVKRGWETVKTNVKKAAESEGSSEPRDEFDVGLERGGVQNGGRGRADSAVTRGWERVKSNVKKAAESGGAPEPSDERDVGLERGGVQEGPSGQMGDALARGWQKVKSNVEKASEGDARGPSDELDIGLERSGVQEGAAGITKGPMARMWEMVVGGVKDASESGGKPEPSDELEVGLERGGVVDERR</sequence>
<dbReference type="EMBL" id="JAPDRP010000013">
    <property type="protein sequence ID" value="KAJ9642515.1"/>
    <property type="molecule type" value="Genomic_DNA"/>
</dbReference>